<protein>
    <submittedName>
        <fullName evidence="1">Rha family transcriptional regulator</fullName>
    </submittedName>
</protein>
<gene>
    <name evidence="1" type="ORF">HA052_20775</name>
</gene>
<dbReference type="Pfam" id="PF09669">
    <property type="entry name" value="Phage_pRha"/>
    <property type="match status" value="1"/>
</dbReference>
<dbReference type="EMBL" id="JAAOMA010000038">
    <property type="protein sequence ID" value="NHR07626.1"/>
    <property type="molecule type" value="Genomic_DNA"/>
</dbReference>
<evidence type="ECO:0000313" key="2">
    <source>
        <dbReference type="Proteomes" id="UP001515641"/>
    </source>
</evidence>
<dbReference type="RefSeq" id="WP_166453398.1">
    <property type="nucleotide sequence ID" value="NZ_JAAOMA010000038.1"/>
</dbReference>
<accession>A0ABX0LDD1</accession>
<comment type="caution">
    <text evidence="1">The sequence shown here is derived from an EMBL/GenBank/DDBJ whole genome shotgun (WGS) entry which is preliminary data.</text>
</comment>
<dbReference type="Proteomes" id="UP001515641">
    <property type="component" value="Unassembled WGS sequence"/>
</dbReference>
<name>A0ABX0LDD1_9NEIS</name>
<sequence>MPASLNLTPQDLILVHDNELRTTSLKVADAFGKLHKDVLRRIESLDCSKEFASAHFCANTRTEKIGDRGAKREFKYYEMTKDGFMFLVMGFTGAQAARIKEAYINAFNWMAKQLFGPGAGSGLKNGDVTVSARGLESLRLTLNDFRASALRVSETMISQMPWPRRGEVLSLWTYAHELPLSWLQLGHDKSSGVSAVLLSSGKAPALKPLDRWPRSPTTTARWLMATAGRSVGKPVGSPGPVIGVRSEYMVVREKVLAWLSGIQQPITARDVAMHALGLSPEQVSAGDLIRVGRVLRSARWHHSHIDVDGKYVRVYHPPRRFE</sequence>
<proteinExistence type="predicted"/>
<dbReference type="InterPro" id="IPR014054">
    <property type="entry name" value="Phage_regulatory_Rha"/>
</dbReference>
<organism evidence="1 2">
    <name type="scientific">Chromobacterium fluminis</name>
    <dbReference type="NCBI Taxonomy" id="3044269"/>
    <lineage>
        <taxon>Bacteria</taxon>
        <taxon>Pseudomonadati</taxon>
        <taxon>Pseudomonadota</taxon>
        <taxon>Betaproteobacteria</taxon>
        <taxon>Neisseriales</taxon>
        <taxon>Chromobacteriaceae</taxon>
        <taxon>Chromobacterium</taxon>
    </lineage>
</organism>
<keyword evidence="2" id="KW-1185">Reference proteome</keyword>
<reference evidence="1 2" key="1">
    <citation type="submission" date="2020-03" db="EMBL/GenBank/DDBJ databases">
        <title>Draft genome sequence of environmentally isolated cultures.</title>
        <authorList>
            <person name="Wilson H.S."/>
            <person name="De Leon M.E."/>
        </authorList>
    </citation>
    <scope>NUCLEOTIDE SEQUENCE [LARGE SCALE GENOMIC DNA]</scope>
    <source>
        <strain evidence="1 2">HSC-31F16</strain>
    </source>
</reference>
<evidence type="ECO:0000313" key="1">
    <source>
        <dbReference type="EMBL" id="NHR07626.1"/>
    </source>
</evidence>
<dbReference type="NCBIfam" id="TIGR02681">
    <property type="entry name" value="phage_pRha"/>
    <property type="match status" value="1"/>
</dbReference>